<dbReference type="Gene3D" id="3.30.70.270">
    <property type="match status" value="2"/>
</dbReference>
<dbReference type="Pfam" id="PF00078">
    <property type="entry name" value="RVT_1"/>
    <property type="match status" value="1"/>
</dbReference>
<evidence type="ECO:0000313" key="15">
    <source>
        <dbReference type="Proteomes" id="UP000614334"/>
    </source>
</evidence>
<feature type="compositionally biased region" description="Polar residues" evidence="11">
    <location>
        <begin position="119"/>
        <end position="134"/>
    </location>
</feature>
<dbReference type="CDD" id="cd00303">
    <property type="entry name" value="retropepsin_like"/>
    <property type="match status" value="1"/>
</dbReference>
<dbReference type="InterPro" id="IPR036397">
    <property type="entry name" value="RNaseH_sf"/>
</dbReference>
<reference evidence="14" key="1">
    <citation type="submission" date="2020-09" db="EMBL/GenBank/DDBJ databases">
        <title>Comparative genome analyses of four rice-infecting Rhizoctonia solani isolates reveal extensive enrichment of homogalacturonan modification genes.</title>
        <authorList>
            <person name="Lee D.-Y."/>
            <person name="Jeon J."/>
            <person name="Kim K.-T."/>
            <person name="Cheong K."/>
            <person name="Song H."/>
            <person name="Choi G."/>
            <person name="Ko J."/>
            <person name="Opiyo S.O."/>
            <person name="Zuo S."/>
            <person name="Madhav S."/>
            <person name="Lee Y.-H."/>
            <person name="Wang G.-L."/>
        </authorList>
    </citation>
    <scope>NUCLEOTIDE SEQUENCE</scope>
    <source>
        <strain evidence="14">AG1-IA B2</strain>
    </source>
</reference>
<evidence type="ECO:0000313" key="14">
    <source>
        <dbReference type="EMBL" id="KAF8757541.1"/>
    </source>
</evidence>
<evidence type="ECO:0000256" key="3">
    <source>
        <dbReference type="ARBA" id="ARBA00022679"/>
    </source>
</evidence>
<organism evidence="14 15">
    <name type="scientific">Rhizoctonia solani</name>
    <dbReference type="NCBI Taxonomy" id="456999"/>
    <lineage>
        <taxon>Eukaryota</taxon>
        <taxon>Fungi</taxon>
        <taxon>Dikarya</taxon>
        <taxon>Basidiomycota</taxon>
        <taxon>Agaricomycotina</taxon>
        <taxon>Agaricomycetes</taxon>
        <taxon>Cantharellales</taxon>
        <taxon>Ceratobasidiaceae</taxon>
        <taxon>Rhizoctonia</taxon>
    </lineage>
</organism>
<accession>A0A8H7IGT5</accession>
<keyword evidence="9" id="KW-0695">RNA-directed DNA polymerase</keyword>
<dbReference type="InterPro" id="IPR043502">
    <property type="entry name" value="DNA/RNA_pol_sf"/>
</dbReference>
<dbReference type="PANTHER" id="PTHR37984:SF5">
    <property type="entry name" value="PROTEIN NYNRIN-LIKE"/>
    <property type="match status" value="1"/>
</dbReference>
<evidence type="ECO:0000256" key="11">
    <source>
        <dbReference type="SAM" id="MobiDB-lite"/>
    </source>
</evidence>
<dbReference type="InterPro" id="IPR000953">
    <property type="entry name" value="Chromo/chromo_shadow_dom"/>
</dbReference>
<dbReference type="InterPro" id="IPR016197">
    <property type="entry name" value="Chromo-like_dom_sf"/>
</dbReference>
<dbReference type="InterPro" id="IPR012337">
    <property type="entry name" value="RNaseH-like_sf"/>
</dbReference>
<feature type="region of interest" description="Disordered" evidence="11">
    <location>
        <begin position="344"/>
        <end position="387"/>
    </location>
</feature>
<feature type="compositionally biased region" description="Low complexity" evidence="11">
    <location>
        <begin position="60"/>
        <end position="72"/>
    </location>
</feature>
<dbReference type="EMBL" id="JACYCF010000004">
    <property type="protein sequence ID" value="KAF8757541.1"/>
    <property type="molecule type" value="Genomic_DNA"/>
</dbReference>
<evidence type="ECO:0000256" key="6">
    <source>
        <dbReference type="ARBA" id="ARBA00022759"/>
    </source>
</evidence>
<evidence type="ECO:0000256" key="9">
    <source>
        <dbReference type="ARBA" id="ARBA00022918"/>
    </source>
</evidence>
<dbReference type="Gene3D" id="2.40.70.10">
    <property type="entry name" value="Acid Proteases"/>
    <property type="match status" value="1"/>
</dbReference>
<dbReference type="SUPFAM" id="SSF54160">
    <property type="entry name" value="Chromo domain-like"/>
    <property type="match status" value="1"/>
</dbReference>
<dbReference type="InterPro" id="IPR000477">
    <property type="entry name" value="RT_dom"/>
</dbReference>
<keyword evidence="3" id="KW-0808">Transferase</keyword>
<evidence type="ECO:0000256" key="8">
    <source>
        <dbReference type="ARBA" id="ARBA00022884"/>
    </source>
</evidence>
<feature type="compositionally biased region" description="Basic and acidic residues" evidence="11">
    <location>
        <begin position="365"/>
        <end position="376"/>
    </location>
</feature>
<keyword evidence="5" id="KW-0540">Nuclease</keyword>
<dbReference type="PANTHER" id="PTHR37984">
    <property type="entry name" value="PROTEIN CBG26694"/>
    <property type="match status" value="1"/>
</dbReference>
<dbReference type="GO" id="GO:0006338">
    <property type="term" value="P:chromatin remodeling"/>
    <property type="evidence" value="ECO:0007669"/>
    <property type="project" value="UniProtKB-ARBA"/>
</dbReference>
<name>A0A8H7IGT5_9AGAM</name>
<dbReference type="InterPro" id="IPR050951">
    <property type="entry name" value="Retrovirus_Pol_polyprotein"/>
</dbReference>
<dbReference type="PROSITE" id="PS00598">
    <property type="entry name" value="CHROMO_1"/>
    <property type="match status" value="1"/>
</dbReference>
<dbReference type="FunFam" id="3.30.70.270:FF:000003">
    <property type="entry name" value="Transposon Ty3-G Gag-Pol polyprotein"/>
    <property type="match status" value="1"/>
</dbReference>
<feature type="region of interest" description="Disordered" evidence="11">
    <location>
        <begin position="50"/>
        <end position="152"/>
    </location>
</feature>
<dbReference type="Pfam" id="PF24626">
    <property type="entry name" value="SH3_Tf2-1"/>
    <property type="match status" value="1"/>
</dbReference>
<evidence type="ECO:0000256" key="10">
    <source>
        <dbReference type="ARBA" id="ARBA00023242"/>
    </source>
</evidence>
<evidence type="ECO:0000256" key="2">
    <source>
        <dbReference type="ARBA" id="ARBA00012493"/>
    </source>
</evidence>
<evidence type="ECO:0000259" key="12">
    <source>
        <dbReference type="PROSITE" id="PS50013"/>
    </source>
</evidence>
<dbReference type="GO" id="GO:0003964">
    <property type="term" value="F:RNA-directed DNA polymerase activity"/>
    <property type="evidence" value="ECO:0007669"/>
    <property type="project" value="UniProtKB-KW"/>
</dbReference>
<keyword evidence="7" id="KW-0378">Hydrolase</keyword>
<feature type="domain" description="Integrase catalytic" evidence="13">
    <location>
        <begin position="956"/>
        <end position="1115"/>
    </location>
</feature>
<evidence type="ECO:0000256" key="7">
    <source>
        <dbReference type="ARBA" id="ARBA00022801"/>
    </source>
</evidence>
<evidence type="ECO:0000256" key="1">
    <source>
        <dbReference type="ARBA" id="ARBA00004123"/>
    </source>
</evidence>
<dbReference type="GO" id="GO:0004519">
    <property type="term" value="F:endonuclease activity"/>
    <property type="evidence" value="ECO:0007669"/>
    <property type="project" value="UniProtKB-KW"/>
</dbReference>
<dbReference type="Pfam" id="PF08284">
    <property type="entry name" value="RVP_2"/>
    <property type="match status" value="1"/>
</dbReference>
<dbReference type="InterPro" id="IPR001584">
    <property type="entry name" value="Integrase_cat-core"/>
</dbReference>
<comment type="caution">
    <text evidence="14">The sequence shown here is derived from an EMBL/GenBank/DDBJ whole genome shotgun (WGS) entry which is preliminary data.</text>
</comment>
<dbReference type="CDD" id="cd01647">
    <property type="entry name" value="RT_LTR"/>
    <property type="match status" value="1"/>
</dbReference>
<dbReference type="Pfam" id="PF00385">
    <property type="entry name" value="Chromo"/>
    <property type="match status" value="1"/>
</dbReference>
<sequence length="1313" mass="148573">MEPEPSLAALLEAVTALTATVGSLQDQIRSQGQQLTELKAICKETADLLGDKDQGTQAQPSTSVGPVTPPTHTRGEAHTPGTVRPGLKAPFRPSRGTGFDSEEEEEPRQAPKREPCNTPKRSLSSLTPFDSGSSVKRPKMELPDPYKGDSRGRKATQWLDRMLLWVALHQDQFDEEEQMGEGNPPSTIPALTAKFKEAFADPDAKRAAARKIAALTQTTTTSEYVTEFRNLMAELDWNTEAYIAQFTRGLHWKVKELLSTKDNIPNNDLEAIFAASIKIDNTRWENKENRPKKAPAKSRPPWPLPLPPLGSNCQRIPIMLPRRKGTAAARLAFVSSAVKKGMASNNAQTVGRPPSRRLPRWQRKKGWEKTKAKDYRQAPGQPKRAYSGATSNFISPTIVEKLKIPKTLLENPRVVRMLDGTLSQTGCIWHQVNLTVSANGHTHSIPFLVCPIGNTPAILGMTWLTQESPLIDWSLGMVTFPEQVQIASKEEADPNPLANLPEQYHEFAKVFGKEEFKVLPPHREYDIAIDLVPDAKLSPGPLYGMTDAESKALKQHIDKELATGKIRPSTSSTGAPVMFVKKADGSLRLVVDYRKLNDVTHKNVYPLPRQDDLMAKLRHAKIFTKLDLRWVMPFGLTNAPAAFQHFMNDLFRDLIDVTVVIYLDDILIFSKKPEDHPSHVREVLSRLMKNQLFCKLSKCHFHVTTVDYLGIVISPAGFSMDQKKIEAVTSWPTPKTVKQVQAFLGFVNYLRQEVAFQELKSLVTRSPVLVHSNPELPYYLETDASGVAMGAILSQRGEDNRLHPIAYMSKSFLGAETNYDTHDKELLAIIKALEEWRIFLEATDRPIQVFTDHRNLEYWMQAQTFNRRHARWRIFLSDFNFEIHYRPGKQSGKPDALSRHSDYVDHPSEPEVMLPEEVFVNTSEEELDIVMEIRKRLREDPSLEPSSIIALKPLEVPPYPFHSILYNFITGFPKSQGYDAILVVIDSFSKFGHFIPTSKKVSAKGLADLFITHVWKLHGLPIKTVSDRGTTFTGKFLRALYQRLGIRPSFSSAYHPESDGQTERVNQFIEFYLRSYVTADHSDWSTWLPLAEYAYNNAKHAATGKTPFELVYGRNPVMNPSNVPSNVPEADQVADTLAKEWKEAESALRMSKEKMIGNKGLVPEYSIGEKVWLDGKNVELRTNSNKLDPKRLGPFKVTEKISSHAYRLKLPETLKIHDVFYVGLLSKTHESPSQPFPERPPPETIEGEEEYEVEQIIDSKRQQGKWFYLIKWKGYGPEDNSWEPEELLEHSQEEIQRFNKSRLKEACDSAKSL</sequence>
<proteinExistence type="predicted"/>
<dbReference type="Gene3D" id="3.10.10.10">
    <property type="entry name" value="HIV Type 1 Reverse Transcriptase, subunit A, domain 1"/>
    <property type="match status" value="1"/>
</dbReference>
<feature type="compositionally biased region" description="Pro residues" evidence="11">
    <location>
        <begin position="298"/>
        <end position="307"/>
    </location>
</feature>
<dbReference type="Pfam" id="PF17917">
    <property type="entry name" value="RT_RNaseH"/>
    <property type="match status" value="1"/>
</dbReference>
<comment type="subcellular location">
    <subcellularLocation>
        <location evidence="1">Nucleus</location>
    </subcellularLocation>
</comment>
<feature type="compositionally biased region" description="Basic residues" evidence="11">
    <location>
        <begin position="354"/>
        <end position="364"/>
    </location>
</feature>
<dbReference type="InterPro" id="IPR021109">
    <property type="entry name" value="Peptidase_aspartic_dom_sf"/>
</dbReference>
<dbReference type="InterPro" id="IPR023779">
    <property type="entry name" value="Chromodomain_CS"/>
</dbReference>
<dbReference type="InterPro" id="IPR041373">
    <property type="entry name" value="RT_RNaseH"/>
</dbReference>
<evidence type="ECO:0000259" key="13">
    <source>
        <dbReference type="PROSITE" id="PS50994"/>
    </source>
</evidence>
<protein>
    <recommendedName>
        <fullName evidence="2">RNA-directed DNA polymerase</fullName>
        <ecNumber evidence="2">2.7.7.49</ecNumber>
    </recommendedName>
</protein>
<dbReference type="GO" id="GO:0016787">
    <property type="term" value="F:hydrolase activity"/>
    <property type="evidence" value="ECO:0007669"/>
    <property type="project" value="UniProtKB-KW"/>
</dbReference>
<dbReference type="GO" id="GO:0005634">
    <property type="term" value="C:nucleus"/>
    <property type="evidence" value="ECO:0007669"/>
    <property type="project" value="UniProtKB-SubCell"/>
</dbReference>
<evidence type="ECO:0000256" key="4">
    <source>
        <dbReference type="ARBA" id="ARBA00022695"/>
    </source>
</evidence>
<dbReference type="PROSITE" id="PS50994">
    <property type="entry name" value="INTEGRASE"/>
    <property type="match status" value="1"/>
</dbReference>
<dbReference type="CDD" id="cd09274">
    <property type="entry name" value="RNase_HI_RT_Ty3"/>
    <property type="match status" value="1"/>
</dbReference>
<gene>
    <name evidence="14" type="ORF">RHS01_03446</name>
</gene>
<dbReference type="InterPro" id="IPR056924">
    <property type="entry name" value="SH3_Tf2-1"/>
</dbReference>
<dbReference type="Pfam" id="PF03732">
    <property type="entry name" value="Retrotrans_gag"/>
    <property type="match status" value="1"/>
</dbReference>
<keyword evidence="10" id="KW-0539">Nucleus</keyword>
<dbReference type="SMART" id="SM00298">
    <property type="entry name" value="CHROMO"/>
    <property type="match status" value="1"/>
</dbReference>
<feature type="compositionally biased region" description="Basic and acidic residues" evidence="11">
    <location>
        <begin position="138"/>
        <end position="152"/>
    </location>
</feature>
<feature type="domain" description="Chromo" evidence="12">
    <location>
        <begin position="1251"/>
        <end position="1310"/>
    </location>
</feature>
<dbReference type="Gene3D" id="2.40.50.40">
    <property type="match status" value="1"/>
</dbReference>
<dbReference type="GO" id="GO:0003723">
    <property type="term" value="F:RNA binding"/>
    <property type="evidence" value="ECO:0007669"/>
    <property type="project" value="UniProtKB-KW"/>
</dbReference>
<keyword evidence="8" id="KW-0694">RNA-binding</keyword>
<dbReference type="Gene3D" id="3.30.420.10">
    <property type="entry name" value="Ribonuclease H-like superfamily/Ribonuclease H"/>
    <property type="match status" value="1"/>
</dbReference>
<dbReference type="Proteomes" id="UP000614334">
    <property type="component" value="Unassembled WGS sequence"/>
</dbReference>
<dbReference type="SUPFAM" id="SSF53098">
    <property type="entry name" value="Ribonuclease H-like"/>
    <property type="match status" value="1"/>
</dbReference>
<dbReference type="EC" id="2.7.7.49" evidence="2"/>
<dbReference type="InterPro" id="IPR043128">
    <property type="entry name" value="Rev_trsase/Diguanyl_cyclase"/>
</dbReference>
<dbReference type="PROSITE" id="PS50013">
    <property type="entry name" value="CHROMO_2"/>
    <property type="match status" value="1"/>
</dbReference>
<feature type="region of interest" description="Disordered" evidence="11">
    <location>
        <begin position="285"/>
        <end position="307"/>
    </location>
</feature>
<dbReference type="InterPro" id="IPR005162">
    <property type="entry name" value="Retrotrans_gag_dom"/>
</dbReference>
<keyword evidence="6" id="KW-0255">Endonuclease</keyword>
<dbReference type="InterPro" id="IPR023780">
    <property type="entry name" value="Chromo_domain"/>
</dbReference>
<dbReference type="SUPFAM" id="SSF56672">
    <property type="entry name" value="DNA/RNA polymerases"/>
    <property type="match status" value="1"/>
</dbReference>
<evidence type="ECO:0000256" key="5">
    <source>
        <dbReference type="ARBA" id="ARBA00022722"/>
    </source>
</evidence>
<keyword evidence="4" id="KW-0548">Nucleotidyltransferase</keyword>
<dbReference type="Pfam" id="PF00665">
    <property type="entry name" value="rve"/>
    <property type="match status" value="1"/>
</dbReference>
<dbReference type="FunFam" id="3.10.20.370:FF:000001">
    <property type="entry name" value="Retrovirus-related Pol polyprotein from transposon 17.6-like protein"/>
    <property type="match status" value="1"/>
</dbReference>
<dbReference type="GO" id="GO:0015074">
    <property type="term" value="P:DNA integration"/>
    <property type="evidence" value="ECO:0007669"/>
    <property type="project" value="InterPro"/>
</dbReference>